<comment type="caution">
    <text evidence="5">The sequence shown here is derived from an EMBL/GenBank/DDBJ whole genome shotgun (WGS) entry which is preliminary data.</text>
</comment>
<gene>
    <name evidence="5" type="ORF">Mkiyose1413_13370</name>
    <name evidence="4" type="ORF">SRL2020028_33920</name>
</gene>
<name>A0A9P3Q5E1_9MYCO</name>
<evidence type="ECO:0000313" key="4">
    <source>
        <dbReference type="EMBL" id="GLB84136.1"/>
    </source>
</evidence>
<dbReference type="PANTHER" id="PTHR10587:SF133">
    <property type="entry name" value="CHITIN DEACETYLASE 1-RELATED"/>
    <property type="match status" value="1"/>
</dbReference>
<dbReference type="GO" id="GO:0046872">
    <property type="term" value="F:metal ion binding"/>
    <property type="evidence" value="ECO:0007669"/>
    <property type="project" value="UniProtKB-KW"/>
</dbReference>
<dbReference type="Proteomes" id="UP001064782">
    <property type="component" value="Unassembled WGS sequence"/>
</dbReference>
<dbReference type="Gene3D" id="3.20.20.370">
    <property type="entry name" value="Glycoside hydrolase/deacetylase"/>
    <property type="match status" value="1"/>
</dbReference>
<dbReference type="PROSITE" id="PS51677">
    <property type="entry name" value="NODB"/>
    <property type="match status" value="1"/>
</dbReference>
<dbReference type="InterPro" id="IPR002509">
    <property type="entry name" value="NODB_dom"/>
</dbReference>
<evidence type="ECO:0000256" key="1">
    <source>
        <dbReference type="ARBA" id="ARBA00022723"/>
    </source>
</evidence>
<keyword evidence="6" id="KW-1185">Reference proteome</keyword>
<dbReference type="EMBL" id="BRXE01000042">
    <property type="protein sequence ID" value="GLB84136.1"/>
    <property type="molecule type" value="Genomic_DNA"/>
</dbReference>
<dbReference type="GO" id="GO:0016810">
    <property type="term" value="F:hydrolase activity, acting on carbon-nitrogen (but not peptide) bonds"/>
    <property type="evidence" value="ECO:0007669"/>
    <property type="project" value="InterPro"/>
</dbReference>
<sequence>MGEFDRRRLLIALAATVAVGGLSRYPQARADLRPLSPSPDPGSRVELPGGGAVKTLPGNGNLLAWTVDDGSNSEVVRLYTQFAKDTGVRLTYFVTASYRSWTENAALLRPLVDSGQIQLGNHTWTHPDLTTLSKSQVAEELKSTDAFLRNTYGVDATPYYRPPYGRHNAMVDAVAADLGYRAPTLWSGDLRDSALLPEADIVRMAYRSFVAQNIVIGHLNHPPVTHVYGQLVDIIRSRGLHTVTLNDVFLRPQNPRQNVKGSA</sequence>
<dbReference type="InterPro" id="IPR050248">
    <property type="entry name" value="Polysacc_deacetylase_ArnD"/>
</dbReference>
<dbReference type="SUPFAM" id="SSF88713">
    <property type="entry name" value="Glycoside hydrolase/deacetylase"/>
    <property type="match status" value="1"/>
</dbReference>
<evidence type="ECO:0000313" key="5">
    <source>
        <dbReference type="EMBL" id="GLD29454.1"/>
    </source>
</evidence>
<dbReference type="RefSeq" id="WP_236976254.1">
    <property type="nucleotide sequence ID" value="NZ_BRXE01000042.1"/>
</dbReference>
<protein>
    <submittedName>
        <fullName evidence="5">Polysaccharide deacetylase</fullName>
    </submittedName>
</protein>
<keyword evidence="1" id="KW-0479">Metal-binding</keyword>
<dbReference type="PANTHER" id="PTHR10587">
    <property type="entry name" value="GLYCOSYL TRANSFERASE-RELATED"/>
    <property type="match status" value="1"/>
</dbReference>
<dbReference type="GO" id="GO:0005975">
    <property type="term" value="P:carbohydrate metabolic process"/>
    <property type="evidence" value="ECO:0007669"/>
    <property type="project" value="InterPro"/>
</dbReference>
<reference evidence="5" key="1">
    <citation type="submission" date="2022-08" db="EMBL/GenBank/DDBJ databases">
        <title>Mycobacterium kiyosense sp. nov., scotochromogenic slow-glowing species isolated from respiratory specimens.</title>
        <authorList>
            <person name="Fukano H."/>
            <person name="Kazumi Y."/>
            <person name="Sakagami N."/>
            <person name="Ato M."/>
            <person name="Mitarai S."/>
            <person name="Hoshino Y."/>
        </authorList>
    </citation>
    <scope>NUCLEOTIDE SEQUENCE</scope>
    <source>
        <strain evidence="5">1413</strain>
        <strain evidence="4">SRL2020-028</strain>
    </source>
</reference>
<dbReference type="InterPro" id="IPR011330">
    <property type="entry name" value="Glyco_hydro/deAcase_b/a-brl"/>
</dbReference>
<evidence type="ECO:0000259" key="3">
    <source>
        <dbReference type="PROSITE" id="PS51677"/>
    </source>
</evidence>
<dbReference type="GO" id="GO:0016020">
    <property type="term" value="C:membrane"/>
    <property type="evidence" value="ECO:0007669"/>
    <property type="project" value="TreeGrafter"/>
</dbReference>
<dbReference type="AlphaFoldDB" id="A0A9P3Q5E1"/>
<dbReference type="GeneID" id="83628861"/>
<dbReference type="Proteomes" id="UP001165663">
    <property type="component" value="Unassembled WGS sequence"/>
</dbReference>
<organism evidence="5 6">
    <name type="scientific">Mycobacterium kiyosense</name>
    <dbReference type="NCBI Taxonomy" id="2871094"/>
    <lineage>
        <taxon>Bacteria</taxon>
        <taxon>Bacillati</taxon>
        <taxon>Actinomycetota</taxon>
        <taxon>Actinomycetes</taxon>
        <taxon>Mycobacteriales</taxon>
        <taxon>Mycobacteriaceae</taxon>
        <taxon>Mycobacterium</taxon>
    </lineage>
</organism>
<dbReference type="Pfam" id="PF01522">
    <property type="entry name" value="Polysacc_deac_1"/>
    <property type="match status" value="1"/>
</dbReference>
<proteinExistence type="predicted"/>
<dbReference type="CDD" id="cd10917">
    <property type="entry name" value="CE4_NodB_like_6s_7s"/>
    <property type="match status" value="1"/>
</dbReference>
<evidence type="ECO:0000313" key="6">
    <source>
        <dbReference type="Proteomes" id="UP001064782"/>
    </source>
</evidence>
<accession>A0A9P3Q5E1</accession>
<dbReference type="InterPro" id="IPR006311">
    <property type="entry name" value="TAT_signal"/>
</dbReference>
<dbReference type="PROSITE" id="PS51318">
    <property type="entry name" value="TAT"/>
    <property type="match status" value="1"/>
</dbReference>
<feature type="domain" description="NodB homology" evidence="3">
    <location>
        <begin position="61"/>
        <end position="263"/>
    </location>
</feature>
<dbReference type="EMBL" id="BRZI01000005">
    <property type="protein sequence ID" value="GLD29454.1"/>
    <property type="molecule type" value="Genomic_DNA"/>
</dbReference>
<evidence type="ECO:0000256" key="2">
    <source>
        <dbReference type="ARBA" id="ARBA00022801"/>
    </source>
</evidence>
<keyword evidence="2" id="KW-0378">Hydrolase</keyword>